<dbReference type="PROSITE" id="PS50878">
    <property type="entry name" value="RT_POL"/>
    <property type="match status" value="1"/>
</dbReference>
<dbReference type="InterPro" id="IPR043128">
    <property type="entry name" value="Rev_trsase/Diguanyl_cyclase"/>
</dbReference>
<dbReference type="InterPro" id="IPR000477">
    <property type="entry name" value="RT_dom"/>
</dbReference>
<evidence type="ECO:0000313" key="2">
    <source>
        <dbReference type="EMBL" id="KAA6400930.1"/>
    </source>
</evidence>
<dbReference type="Gene3D" id="3.30.70.270">
    <property type="match status" value="1"/>
</dbReference>
<dbReference type="Gene3D" id="3.10.10.10">
    <property type="entry name" value="HIV Type 1 Reverse Transcriptase, subunit A, domain 1"/>
    <property type="match status" value="1"/>
</dbReference>
<dbReference type="Pfam" id="PF00078">
    <property type="entry name" value="RVT_1"/>
    <property type="match status" value="1"/>
</dbReference>
<comment type="caution">
    <text evidence="2">The sequence shown here is derived from an EMBL/GenBank/DDBJ whole genome shotgun (WGS) entry which is preliminary data.</text>
</comment>
<dbReference type="Proteomes" id="UP000324800">
    <property type="component" value="Unassembled WGS sequence"/>
</dbReference>
<gene>
    <name evidence="2" type="ORF">EZS28_003552</name>
</gene>
<organism evidence="2 3">
    <name type="scientific">Streblomastix strix</name>
    <dbReference type="NCBI Taxonomy" id="222440"/>
    <lineage>
        <taxon>Eukaryota</taxon>
        <taxon>Metamonada</taxon>
        <taxon>Preaxostyla</taxon>
        <taxon>Oxymonadida</taxon>
        <taxon>Streblomastigidae</taxon>
        <taxon>Streblomastix</taxon>
    </lineage>
</organism>
<protein>
    <recommendedName>
        <fullName evidence="1">Reverse transcriptase domain-containing protein</fullName>
    </recommendedName>
</protein>
<dbReference type="InterPro" id="IPR043502">
    <property type="entry name" value="DNA/RNA_pol_sf"/>
</dbReference>
<name>A0A5J4X198_9EUKA</name>
<sequence length="161" mass="19261">MEGSEFIKQILEKLDFATTLDLENAFHHIKVSSDLLPYFGFAFQGRLFTYSGLPFGYKNSPYLFNKVLSIAIRSIRQRWIIKISNYIDDIILLHQDKDYLKRTTQEISAFLQNLCFKIQVKKCRLYPSKVFNYLDWVWNSNSLEVMMTPQRRRLMKMEIKR</sequence>
<feature type="domain" description="Reverse transcriptase" evidence="1">
    <location>
        <begin position="1"/>
        <end position="138"/>
    </location>
</feature>
<dbReference type="PANTHER" id="PTHR33050">
    <property type="entry name" value="REVERSE TRANSCRIPTASE DOMAIN-CONTAINING PROTEIN"/>
    <property type="match status" value="1"/>
</dbReference>
<dbReference type="AlphaFoldDB" id="A0A5J4X198"/>
<dbReference type="PANTHER" id="PTHR33050:SF7">
    <property type="entry name" value="RIBONUCLEASE H"/>
    <property type="match status" value="1"/>
</dbReference>
<dbReference type="SUPFAM" id="SSF56672">
    <property type="entry name" value="DNA/RNA polymerases"/>
    <property type="match status" value="1"/>
</dbReference>
<dbReference type="EMBL" id="SNRW01000475">
    <property type="protein sequence ID" value="KAA6400930.1"/>
    <property type="molecule type" value="Genomic_DNA"/>
</dbReference>
<proteinExistence type="predicted"/>
<evidence type="ECO:0000259" key="1">
    <source>
        <dbReference type="PROSITE" id="PS50878"/>
    </source>
</evidence>
<dbReference type="OrthoDB" id="420169at2759"/>
<accession>A0A5J4X198</accession>
<dbReference type="InterPro" id="IPR052055">
    <property type="entry name" value="Hepadnavirus_pol/RT"/>
</dbReference>
<evidence type="ECO:0000313" key="3">
    <source>
        <dbReference type="Proteomes" id="UP000324800"/>
    </source>
</evidence>
<reference evidence="2 3" key="1">
    <citation type="submission" date="2019-03" db="EMBL/GenBank/DDBJ databases">
        <title>Single cell metagenomics reveals metabolic interactions within the superorganism composed of flagellate Streblomastix strix and complex community of Bacteroidetes bacteria on its surface.</title>
        <authorList>
            <person name="Treitli S.C."/>
            <person name="Kolisko M."/>
            <person name="Husnik F."/>
            <person name="Keeling P."/>
            <person name="Hampl V."/>
        </authorList>
    </citation>
    <scope>NUCLEOTIDE SEQUENCE [LARGE SCALE GENOMIC DNA]</scope>
    <source>
        <strain evidence="2">ST1C</strain>
    </source>
</reference>